<name>A0A3S9WBX7_9MICO</name>
<dbReference type="KEGG" id="mlv:CVS47_02187"/>
<protein>
    <submittedName>
        <fullName evidence="1">Uncharacterized protein</fullName>
    </submittedName>
</protein>
<organism evidence="1 2">
    <name type="scientific">Microbacterium lemovicicum</name>
    <dbReference type="NCBI Taxonomy" id="1072463"/>
    <lineage>
        <taxon>Bacteria</taxon>
        <taxon>Bacillati</taxon>
        <taxon>Actinomycetota</taxon>
        <taxon>Actinomycetes</taxon>
        <taxon>Micrococcales</taxon>
        <taxon>Microbacteriaceae</taxon>
        <taxon>Microbacterium</taxon>
    </lineage>
</organism>
<dbReference type="Proteomes" id="UP000276888">
    <property type="component" value="Chromosome"/>
</dbReference>
<evidence type="ECO:0000313" key="1">
    <source>
        <dbReference type="EMBL" id="AZS37550.1"/>
    </source>
</evidence>
<proteinExistence type="predicted"/>
<reference evidence="1 2" key="1">
    <citation type="submission" date="2018-08" db="EMBL/GenBank/DDBJ databases">
        <title>Microbacterium lemovicicum sp. nov., a bacterium isolated from a natural uranium-rich soil.</title>
        <authorList>
            <person name="ORTET P."/>
        </authorList>
    </citation>
    <scope>NUCLEOTIDE SEQUENCE [LARGE SCALE GENOMIC DNA]</scope>
    <source>
        <strain evidence="1 2">Viu22</strain>
    </source>
</reference>
<accession>A0A3S9WBX7</accession>
<keyword evidence="2" id="KW-1185">Reference proteome</keyword>
<evidence type="ECO:0000313" key="2">
    <source>
        <dbReference type="Proteomes" id="UP000276888"/>
    </source>
</evidence>
<gene>
    <name evidence="1" type="ORF">CVS47_02187</name>
</gene>
<dbReference type="AlphaFoldDB" id="A0A3S9WBX7"/>
<sequence>MQLASEVARRLVSQCRAHVEKSNRKIGDRVNSAPADTPCGTDFRRATAGEHLYAFEHSIKRLEALTNALVSHLRGLQVLLSDDTFYPLPAMAIARSIAEVSSSTVWTLRQGLSSDERAARSYAALFAMLEKGIESGGAEEAPRTRALREELAARLESGRPKVQIIRRVKDDVTLDDVAQVRVGKAGAKTRFQYTQRLRDEIPIISGLYDHMSAATHGGHAAVSASFDTPASYARGIGHIALESTKAWSLAVHTWLGVTPAQSWNEADLQNLRNSIPAADRTEFEAELAAQREAQREGS</sequence>
<dbReference type="EMBL" id="CP031423">
    <property type="protein sequence ID" value="AZS37550.1"/>
    <property type="molecule type" value="Genomic_DNA"/>
</dbReference>